<keyword evidence="1" id="KW-0812">Transmembrane</keyword>
<evidence type="ECO:0000313" key="2">
    <source>
        <dbReference type="EMBL" id="QKU33704.1"/>
    </source>
</evidence>
<protein>
    <submittedName>
        <fullName evidence="2">Putative ORFan</fullName>
    </submittedName>
</protein>
<keyword evidence="1" id="KW-1133">Transmembrane helix</keyword>
<dbReference type="RefSeq" id="YP_010780312.1">
    <property type="nucleotide sequence ID" value="NC_075038.1"/>
</dbReference>
<reference evidence="2" key="2">
    <citation type="journal article" date="2018" name="Nat. Commun.">
        <title>Tailed giant Tupanvirus possesses the most complete translational apparatus of the known virosphere.</title>
        <authorList>
            <person name="Abrahao J."/>
            <person name="Silva L."/>
            <person name="Silva L.S."/>
            <person name="Khalil J.Y.B."/>
            <person name="Rodrigues R."/>
            <person name="Arantes T."/>
            <person name="Assis F."/>
            <person name="Boratto P."/>
            <person name="Andrade M."/>
            <person name="Kroon E.G."/>
            <person name="Ribeiro B."/>
            <person name="Bergier I."/>
            <person name="Seligmann H."/>
            <person name="Ghigo E."/>
            <person name="Colson P."/>
            <person name="Levasseur A."/>
            <person name="Kroemer G."/>
            <person name="Raoult D."/>
            <person name="La Scola B."/>
        </authorList>
    </citation>
    <scope>NUCLEOTIDE SEQUENCE [LARGE SCALE GENOMIC DNA]</scope>
    <source>
        <strain evidence="2">Deep ocean</strain>
    </source>
</reference>
<feature type="transmembrane region" description="Helical" evidence="1">
    <location>
        <begin position="7"/>
        <end position="28"/>
    </location>
</feature>
<reference evidence="2" key="1">
    <citation type="submission" date="2017-06" db="EMBL/GenBank/DDBJ databases">
        <authorList>
            <person name="Assis F.L."/>
            <person name="Abrahao J.S."/>
            <person name="Silva L."/>
            <person name="Khalil J.B."/>
            <person name="Rodrigues R."/>
            <person name="Silva L.S."/>
            <person name="Boratto P."/>
            <person name="Andrade M."/>
            <person name="Kroon E.G."/>
            <person name="Ribeiro B."/>
            <person name="Bergier I."/>
            <person name="Seligmann H."/>
            <person name="Ghigo E."/>
            <person name="Colson P."/>
            <person name="Levasseur A."/>
            <person name="Raoult D."/>
            <person name="Scola B.L."/>
        </authorList>
    </citation>
    <scope>NUCLEOTIDE SEQUENCE</scope>
    <source>
        <strain evidence="2">Deep ocean</strain>
    </source>
</reference>
<feature type="transmembrane region" description="Helical" evidence="1">
    <location>
        <begin position="84"/>
        <end position="106"/>
    </location>
</feature>
<organism evidence="2">
    <name type="scientific">Tupanvirus deep ocean</name>
    <dbReference type="NCBI Taxonomy" id="2126984"/>
    <lineage>
        <taxon>Viruses</taxon>
        <taxon>Varidnaviria</taxon>
        <taxon>Bamfordvirae</taxon>
        <taxon>Nucleocytoviricota</taxon>
        <taxon>Megaviricetes</taxon>
        <taxon>Imitervirales</taxon>
        <taxon>Mimiviridae</taxon>
        <taxon>Megamimivirinae</taxon>
        <taxon>Tupanvirus</taxon>
        <taxon>Tupanvirus altamarinense</taxon>
    </lineage>
</organism>
<proteinExistence type="predicted"/>
<dbReference type="GeneID" id="80517003"/>
<keyword evidence="1" id="KW-0472">Membrane</keyword>
<dbReference type="KEGG" id="vg:80517003"/>
<name>A0A6N1NDK1_9VIRU</name>
<sequence length="133" mass="15770">MRLPWKFITVSTIFCVLCLMLVLLLYFIGFSKPLEWDDNDYADLKNKLNEDYTIDSQLRCCYNKNIPINARIGLDNTNIYLEPFIIFCVIGGIILFGWFAYNIYLVQKRRLIIMYKYSIGLDLIDEFLKKLNN</sequence>
<dbReference type="EMBL" id="MF405918">
    <property type="protein sequence ID" value="QKU33704.1"/>
    <property type="molecule type" value="Genomic_DNA"/>
</dbReference>
<accession>A0A6N1NDK1</accession>
<evidence type="ECO:0000256" key="1">
    <source>
        <dbReference type="SAM" id="Phobius"/>
    </source>
</evidence>